<dbReference type="InterPro" id="IPR035996">
    <property type="entry name" value="4pyrrol_Methylase_sf"/>
</dbReference>
<dbReference type="NCBIfam" id="TIGR00096">
    <property type="entry name" value="16S rRNA (cytidine(1402)-2'-O)-methyltransferase"/>
    <property type="match status" value="1"/>
</dbReference>
<organism evidence="8 9">
    <name type="scientific">Portibacter lacus</name>
    <dbReference type="NCBI Taxonomy" id="1099794"/>
    <lineage>
        <taxon>Bacteria</taxon>
        <taxon>Pseudomonadati</taxon>
        <taxon>Bacteroidota</taxon>
        <taxon>Saprospiria</taxon>
        <taxon>Saprospirales</taxon>
        <taxon>Haliscomenobacteraceae</taxon>
        <taxon>Portibacter</taxon>
    </lineage>
</organism>
<evidence type="ECO:0000256" key="1">
    <source>
        <dbReference type="ARBA" id="ARBA00022490"/>
    </source>
</evidence>
<dbReference type="PANTHER" id="PTHR46111">
    <property type="entry name" value="RIBOSOMAL RNA SMALL SUBUNIT METHYLTRANSFERASE I"/>
    <property type="match status" value="1"/>
</dbReference>
<keyword evidence="4 6" id="KW-0808">Transferase</keyword>
<dbReference type="AlphaFoldDB" id="A0AA37SRS4"/>
<reference evidence="8" key="2">
    <citation type="submission" date="2023-01" db="EMBL/GenBank/DDBJ databases">
        <title>Draft genome sequence of Portibacter lacus strain NBRC 108769.</title>
        <authorList>
            <person name="Sun Q."/>
            <person name="Mori K."/>
        </authorList>
    </citation>
    <scope>NUCLEOTIDE SEQUENCE</scope>
    <source>
        <strain evidence="8">NBRC 108769</strain>
    </source>
</reference>
<dbReference type="CDD" id="cd11648">
    <property type="entry name" value="RsmI"/>
    <property type="match status" value="1"/>
</dbReference>
<dbReference type="Gene3D" id="3.40.1010.10">
    <property type="entry name" value="Cobalt-precorrin-4 Transmethylase, Domain 1"/>
    <property type="match status" value="1"/>
</dbReference>
<comment type="similarity">
    <text evidence="6">Belongs to the methyltransferase superfamily. RsmI family.</text>
</comment>
<name>A0AA37SRS4_9BACT</name>
<evidence type="ECO:0000313" key="8">
    <source>
        <dbReference type="EMBL" id="GLR17646.1"/>
    </source>
</evidence>
<dbReference type="EC" id="2.1.1.198" evidence="6"/>
<evidence type="ECO:0000259" key="7">
    <source>
        <dbReference type="Pfam" id="PF00590"/>
    </source>
</evidence>
<dbReference type="InterPro" id="IPR014776">
    <property type="entry name" value="4pyrrole_Mease_sub2"/>
</dbReference>
<evidence type="ECO:0000313" key="9">
    <source>
        <dbReference type="Proteomes" id="UP001156666"/>
    </source>
</evidence>
<dbReference type="PANTHER" id="PTHR46111:SF1">
    <property type="entry name" value="RIBOSOMAL RNA SMALL SUBUNIT METHYLTRANSFERASE I"/>
    <property type="match status" value="1"/>
</dbReference>
<dbReference type="Proteomes" id="UP001156666">
    <property type="component" value="Unassembled WGS sequence"/>
</dbReference>
<feature type="domain" description="Tetrapyrrole methylase" evidence="7">
    <location>
        <begin position="1"/>
        <end position="199"/>
    </location>
</feature>
<dbReference type="InterPro" id="IPR000878">
    <property type="entry name" value="4pyrrol_Mease"/>
</dbReference>
<reference evidence="8" key="1">
    <citation type="journal article" date="2014" name="Int. J. Syst. Evol. Microbiol.">
        <title>Complete genome sequence of Corynebacterium casei LMG S-19264T (=DSM 44701T), isolated from a smear-ripened cheese.</title>
        <authorList>
            <consortium name="US DOE Joint Genome Institute (JGI-PGF)"/>
            <person name="Walter F."/>
            <person name="Albersmeier A."/>
            <person name="Kalinowski J."/>
            <person name="Ruckert C."/>
        </authorList>
    </citation>
    <scope>NUCLEOTIDE SEQUENCE</scope>
    <source>
        <strain evidence="8">NBRC 108769</strain>
    </source>
</reference>
<accession>A0AA37SRS4</accession>
<dbReference type="GO" id="GO:0005737">
    <property type="term" value="C:cytoplasm"/>
    <property type="evidence" value="ECO:0007669"/>
    <property type="project" value="UniProtKB-SubCell"/>
</dbReference>
<comment type="catalytic activity">
    <reaction evidence="6">
        <text>cytidine(1402) in 16S rRNA + S-adenosyl-L-methionine = 2'-O-methylcytidine(1402) in 16S rRNA + S-adenosyl-L-homocysteine + H(+)</text>
        <dbReference type="Rhea" id="RHEA:42924"/>
        <dbReference type="Rhea" id="RHEA-COMP:10285"/>
        <dbReference type="Rhea" id="RHEA-COMP:10286"/>
        <dbReference type="ChEBI" id="CHEBI:15378"/>
        <dbReference type="ChEBI" id="CHEBI:57856"/>
        <dbReference type="ChEBI" id="CHEBI:59789"/>
        <dbReference type="ChEBI" id="CHEBI:74495"/>
        <dbReference type="ChEBI" id="CHEBI:82748"/>
        <dbReference type="EC" id="2.1.1.198"/>
    </reaction>
</comment>
<evidence type="ECO:0000256" key="2">
    <source>
        <dbReference type="ARBA" id="ARBA00022552"/>
    </source>
</evidence>
<evidence type="ECO:0000256" key="6">
    <source>
        <dbReference type="HAMAP-Rule" id="MF_01877"/>
    </source>
</evidence>
<evidence type="ECO:0000256" key="5">
    <source>
        <dbReference type="ARBA" id="ARBA00022691"/>
    </source>
</evidence>
<evidence type="ECO:0000256" key="4">
    <source>
        <dbReference type="ARBA" id="ARBA00022679"/>
    </source>
</evidence>
<sequence>MLYLVPTPIGNLGDATPRSIEILQDVQLILAEDTRNTGKLLKLLAIENRMKAFHAHNEHNQIDYVIQLLSSGQDVAMVTDAGTPGISDPGYLLVNACHENNIQVSCLPGPTAFVPALAASGLPSDKFYFEGFLPQKKGRQTRWKFLSELEYTFILYESPYRVIKCLKEIVEFCGEERKICFAREISKLHEEIKQGTAKAILEDFENRPSIKGEFVIIVSGK</sequence>
<dbReference type="RefSeq" id="WP_235291315.1">
    <property type="nucleotide sequence ID" value="NZ_BSOH01000014.1"/>
</dbReference>
<keyword evidence="2 6" id="KW-0698">rRNA processing</keyword>
<dbReference type="GO" id="GO:0070677">
    <property type="term" value="F:rRNA (cytosine-2'-O-)-methyltransferase activity"/>
    <property type="evidence" value="ECO:0007669"/>
    <property type="project" value="UniProtKB-UniRule"/>
</dbReference>
<proteinExistence type="inferred from homology"/>
<keyword evidence="1 6" id="KW-0963">Cytoplasm</keyword>
<dbReference type="EMBL" id="BSOH01000014">
    <property type="protein sequence ID" value="GLR17646.1"/>
    <property type="molecule type" value="Genomic_DNA"/>
</dbReference>
<comment type="subcellular location">
    <subcellularLocation>
        <location evidence="6">Cytoplasm</location>
    </subcellularLocation>
</comment>
<dbReference type="InterPro" id="IPR014777">
    <property type="entry name" value="4pyrrole_Mease_sub1"/>
</dbReference>
<comment type="caution">
    <text evidence="8">The sequence shown here is derived from an EMBL/GenBank/DDBJ whole genome shotgun (WGS) entry which is preliminary data.</text>
</comment>
<dbReference type="SUPFAM" id="SSF53790">
    <property type="entry name" value="Tetrapyrrole methylase"/>
    <property type="match status" value="1"/>
</dbReference>
<protein>
    <recommendedName>
        <fullName evidence="6">Ribosomal RNA small subunit methyltransferase I</fullName>
        <ecNumber evidence="6">2.1.1.198</ecNumber>
    </recommendedName>
    <alternativeName>
        <fullName evidence="6">16S rRNA 2'-O-ribose C1402 methyltransferase</fullName>
    </alternativeName>
    <alternativeName>
        <fullName evidence="6">rRNA (cytidine-2'-O-)-methyltransferase RsmI</fullName>
    </alternativeName>
</protein>
<dbReference type="InterPro" id="IPR008189">
    <property type="entry name" value="rRNA_ssu_MeTfrase_I"/>
</dbReference>
<dbReference type="FunFam" id="3.40.1010.10:FF:000007">
    <property type="entry name" value="Ribosomal RNA small subunit methyltransferase I"/>
    <property type="match status" value="1"/>
</dbReference>
<comment type="function">
    <text evidence="6">Catalyzes the 2'-O-methylation of the ribose of cytidine 1402 (C1402) in 16S rRNA.</text>
</comment>
<gene>
    <name evidence="6 8" type="primary">rsmI</name>
    <name evidence="8" type="ORF">GCM10007940_22610</name>
</gene>
<dbReference type="PIRSF" id="PIRSF005917">
    <property type="entry name" value="MTase_YraL"/>
    <property type="match status" value="1"/>
</dbReference>
<keyword evidence="3 6" id="KW-0489">Methyltransferase</keyword>
<keyword evidence="5 6" id="KW-0949">S-adenosyl-L-methionine</keyword>
<dbReference type="HAMAP" id="MF_01877">
    <property type="entry name" value="16SrRNA_methyltr_I"/>
    <property type="match status" value="1"/>
</dbReference>
<evidence type="ECO:0000256" key="3">
    <source>
        <dbReference type="ARBA" id="ARBA00022603"/>
    </source>
</evidence>
<dbReference type="Pfam" id="PF00590">
    <property type="entry name" value="TP_methylase"/>
    <property type="match status" value="1"/>
</dbReference>
<keyword evidence="9" id="KW-1185">Reference proteome</keyword>
<dbReference type="Gene3D" id="3.30.950.10">
    <property type="entry name" value="Methyltransferase, Cobalt-precorrin-4 Transmethylase, Domain 2"/>
    <property type="match status" value="1"/>
</dbReference>
<dbReference type="FunFam" id="3.30.950.10:FF:000002">
    <property type="entry name" value="Ribosomal RNA small subunit methyltransferase I"/>
    <property type="match status" value="1"/>
</dbReference>